<dbReference type="PROSITE" id="PS00028">
    <property type="entry name" value="ZINC_FINGER_C2H2_1"/>
    <property type="match status" value="2"/>
</dbReference>
<dbReference type="Pfam" id="PF12756">
    <property type="entry name" value="zf-C2H2_2"/>
    <property type="match status" value="1"/>
</dbReference>
<dbReference type="Gene3D" id="1.20.1110.10">
    <property type="entry name" value="Calcium-transporting ATPase, transmembrane domain"/>
    <property type="match status" value="1"/>
</dbReference>
<evidence type="ECO:0000256" key="8">
    <source>
        <dbReference type="ARBA" id="ARBA00023015"/>
    </source>
</evidence>
<dbReference type="GO" id="GO:0005524">
    <property type="term" value="F:ATP binding"/>
    <property type="evidence" value="ECO:0007669"/>
    <property type="project" value="InterPro"/>
</dbReference>
<gene>
    <name evidence="16" type="ORF">RND71_043277</name>
</gene>
<feature type="compositionally biased region" description="Low complexity" evidence="14">
    <location>
        <begin position="336"/>
        <end position="358"/>
    </location>
</feature>
<feature type="compositionally biased region" description="Gly residues" evidence="14">
    <location>
        <begin position="31"/>
        <end position="55"/>
    </location>
</feature>
<organism evidence="16 17">
    <name type="scientific">Anisodus tanguticus</name>
    <dbReference type="NCBI Taxonomy" id="243964"/>
    <lineage>
        <taxon>Eukaryota</taxon>
        <taxon>Viridiplantae</taxon>
        <taxon>Streptophyta</taxon>
        <taxon>Embryophyta</taxon>
        <taxon>Tracheophyta</taxon>
        <taxon>Spermatophyta</taxon>
        <taxon>Magnoliopsida</taxon>
        <taxon>eudicotyledons</taxon>
        <taxon>Gunneridae</taxon>
        <taxon>Pentapetalae</taxon>
        <taxon>asterids</taxon>
        <taxon>lamiids</taxon>
        <taxon>Solanales</taxon>
        <taxon>Solanaceae</taxon>
        <taxon>Solanoideae</taxon>
        <taxon>Hyoscyameae</taxon>
        <taxon>Anisodus</taxon>
    </lineage>
</organism>
<proteinExistence type="inferred from homology"/>
<feature type="region of interest" description="Disordered" evidence="14">
    <location>
        <begin position="1418"/>
        <end position="1458"/>
    </location>
</feature>
<dbReference type="PANTHER" id="PTHR12487">
    <property type="entry name" value="TEASHIRT-RELATED"/>
    <property type="match status" value="1"/>
</dbReference>
<evidence type="ECO:0000256" key="4">
    <source>
        <dbReference type="ARBA" id="ARBA00022723"/>
    </source>
</evidence>
<feature type="domain" description="C2H2-type" evidence="15">
    <location>
        <begin position="2492"/>
        <end position="2521"/>
    </location>
</feature>
<dbReference type="GO" id="GO:0016020">
    <property type="term" value="C:membrane"/>
    <property type="evidence" value="ECO:0007669"/>
    <property type="project" value="InterPro"/>
</dbReference>
<feature type="compositionally biased region" description="Low complexity" evidence="14">
    <location>
        <begin position="1652"/>
        <end position="1668"/>
    </location>
</feature>
<reference evidence="16" key="1">
    <citation type="submission" date="2023-12" db="EMBL/GenBank/DDBJ databases">
        <title>Genome assembly of Anisodus tanguticus.</title>
        <authorList>
            <person name="Wang Y.-J."/>
        </authorList>
    </citation>
    <scope>NUCLEOTIDE SEQUENCE</scope>
    <source>
        <strain evidence="16">KB-2021</strain>
        <tissue evidence="16">Leaf</tissue>
    </source>
</reference>
<feature type="region of interest" description="Disordered" evidence="14">
    <location>
        <begin position="1205"/>
        <end position="1225"/>
    </location>
</feature>
<dbReference type="Gene3D" id="3.40.50.1000">
    <property type="entry name" value="HAD superfamily/HAD-like"/>
    <property type="match status" value="1"/>
</dbReference>
<dbReference type="GO" id="GO:0008270">
    <property type="term" value="F:zinc ion binding"/>
    <property type="evidence" value="ECO:0007669"/>
    <property type="project" value="UniProtKB-KW"/>
</dbReference>
<dbReference type="GO" id="GO:0000981">
    <property type="term" value="F:DNA-binding transcription factor activity, RNA polymerase II-specific"/>
    <property type="evidence" value="ECO:0007669"/>
    <property type="project" value="TreeGrafter"/>
</dbReference>
<dbReference type="GO" id="GO:0016887">
    <property type="term" value="F:ATP hydrolysis activity"/>
    <property type="evidence" value="ECO:0007669"/>
    <property type="project" value="InterPro"/>
</dbReference>
<feature type="region of interest" description="Disordered" evidence="14">
    <location>
        <begin position="1592"/>
        <end position="1707"/>
    </location>
</feature>
<dbReference type="InterPro" id="IPR013087">
    <property type="entry name" value="Znf_C2H2_type"/>
</dbReference>
<dbReference type="InterPro" id="IPR029071">
    <property type="entry name" value="Ubiquitin-like_domsf"/>
</dbReference>
<evidence type="ECO:0000256" key="10">
    <source>
        <dbReference type="ARBA" id="ARBA00023163"/>
    </source>
</evidence>
<feature type="compositionally biased region" description="Polar residues" evidence="14">
    <location>
        <begin position="2759"/>
        <end position="2777"/>
    </location>
</feature>
<feature type="compositionally biased region" description="Low complexity" evidence="14">
    <location>
        <begin position="2585"/>
        <end position="2600"/>
    </location>
</feature>
<dbReference type="SUPFAM" id="SSF56784">
    <property type="entry name" value="HAD-like"/>
    <property type="match status" value="1"/>
</dbReference>
<feature type="compositionally biased region" description="Polar residues" evidence="14">
    <location>
        <begin position="705"/>
        <end position="715"/>
    </location>
</feature>
<dbReference type="InterPro" id="IPR041661">
    <property type="entry name" value="ZN622/Rei1/Reh1_Znf-C2H2"/>
</dbReference>
<feature type="region of interest" description="Disordered" evidence="14">
    <location>
        <begin position="502"/>
        <end position="530"/>
    </location>
</feature>
<feature type="compositionally biased region" description="Basic and acidic residues" evidence="14">
    <location>
        <begin position="1330"/>
        <end position="1339"/>
    </location>
</feature>
<feature type="region of interest" description="Disordered" evidence="14">
    <location>
        <begin position="1891"/>
        <end position="1919"/>
    </location>
</feature>
<evidence type="ECO:0000259" key="15">
    <source>
        <dbReference type="PROSITE" id="PS50157"/>
    </source>
</evidence>
<dbReference type="PRINTS" id="PR00119">
    <property type="entry name" value="CATATPASE"/>
</dbReference>
<feature type="compositionally biased region" description="Low complexity" evidence="14">
    <location>
        <begin position="56"/>
        <end position="74"/>
    </location>
</feature>
<name>A0AAE1QQ99_9SOLA</name>
<evidence type="ECO:0000256" key="1">
    <source>
        <dbReference type="ARBA" id="ARBA00007158"/>
    </source>
</evidence>
<dbReference type="PRINTS" id="PR00120">
    <property type="entry name" value="HATPASE"/>
</dbReference>
<feature type="compositionally biased region" description="Acidic residues" evidence="14">
    <location>
        <begin position="1625"/>
        <end position="1647"/>
    </location>
</feature>
<keyword evidence="6 12" id="KW-0863">Zinc-finger</keyword>
<protein>
    <recommendedName>
        <fullName evidence="15">C2H2-type domain-containing protein</fullName>
    </recommendedName>
</protein>
<feature type="compositionally biased region" description="Gly residues" evidence="14">
    <location>
        <begin position="218"/>
        <end position="245"/>
    </location>
</feature>
<keyword evidence="3" id="KW-0678">Repressor</keyword>
<feature type="region of interest" description="Disordered" evidence="14">
    <location>
        <begin position="1959"/>
        <end position="1983"/>
    </location>
</feature>
<dbReference type="Gene3D" id="3.10.20.90">
    <property type="entry name" value="Phosphatidylinositol 3-kinase Catalytic Subunit, Chain A, domain 1"/>
    <property type="match status" value="1"/>
</dbReference>
<keyword evidence="9" id="KW-0238">DNA-binding</keyword>
<feature type="compositionally biased region" description="Low complexity" evidence="14">
    <location>
        <begin position="1830"/>
        <end position="1839"/>
    </location>
</feature>
<evidence type="ECO:0000313" key="16">
    <source>
        <dbReference type="EMBL" id="KAK4337279.1"/>
    </source>
</evidence>
<dbReference type="InterPro" id="IPR023214">
    <property type="entry name" value="HAD_sf"/>
</dbReference>
<keyword evidence="8" id="KW-0805">Transcription regulation</keyword>
<feature type="region of interest" description="Disordered" evidence="14">
    <location>
        <begin position="1515"/>
        <end position="1580"/>
    </location>
</feature>
<evidence type="ECO:0000256" key="7">
    <source>
        <dbReference type="ARBA" id="ARBA00022833"/>
    </source>
</evidence>
<feature type="region of interest" description="Disordered" evidence="14">
    <location>
        <begin position="2243"/>
        <end position="2294"/>
    </location>
</feature>
<feature type="region of interest" description="Disordered" evidence="14">
    <location>
        <begin position="1809"/>
        <end position="1839"/>
    </location>
</feature>
<feature type="compositionally biased region" description="Polar residues" evidence="14">
    <location>
        <begin position="1420"/>
        <end position="1434"/>
    </location>
</feature>
<comment type="similarity">
    <text evidence="1">Belongs to the teashirt C2H2-type zinc-finger protein family.</text>
</comment>
<feature type="compositionally biased region" description="Polar residues" evidence="14">
    <location>
        <begin position="1669"/>
        <end position="1689"/>
    </location>
</feature>
<feature type="compositionally biased region" description="Polar residues" evidence="14">
    <location>
        <begin position="2279"/>
        <end position="2294"/>
    </location>
</feature>
<dbReference type="EMBL" id="JAVYJV010000041">
    <property type="protein sequence ID" value="KAK4337279.1"/>
    <property type="molecule type" value="Genomic_DNA"/>
</dbReference>
<dbReference type="InterPro" id="IPR001757">
    <property type="entry name" value="P_typ_ATPase"/>
</dbReference>
<feature type="coiled-coil region" evidence="13">
    <location>
        <begin position="416"/>
        <end position="457"/>
    </location>
</feature>
<evidence type="ECO:0000256" key="9">
    <source>
        <dbReference type="ARBA" id="ARBA00023125"/>
    </source>
</evidence>
<dbReference type="Gene3D" id="3.30.160.60">
    <property type="entry name" value="Classic Zinc Finger"/>
    <property type="match status" value="1"/>
</dbReference>
<feature type="compositionally biased region" description="Gly residues" evidence="14">
    <location>
        <begin position="75"/>
        <end position="92"/>
    </location>
</feature>
<evidence type="ECO:0000313" key="17">
    <source>
        <dbReference type="Proteomes" id="UP001291623"/>
    </source>
</evidence>
<evidence type="ECO:0000256" key="3">
    <source>
        <dbReference type="ARBA" id="ARBA00022491"/>
    </source>
</evidence>
<feature type="region of interest" description="Disordered" evidence="14">
    <location>
        <begin position="2182"/>
        <end position="2201"/>
    </location>
</feature>
<dbReference type="SMART" id="SM00355">
    <property type="entry name" value="ZnF_C2H2"/>
    <property type="match status" value="3"/>
</dbReference>
<feature type="region of interest" description="Disordered" evidence="14">
    <location>
        <begin position="24"/>
        <end position="92"/>
    </location>
</feature>
<feature type="region of interest" description="Disordered" evidence="14">
    <location>
        <begin position="2512"/>
        <end position="2643"/>
    </location>
</feature>
<feature type="compositionally biased region" description="Low complexity" evidence="14">
    <location>
        <begin position="2816"/>
        <end position="2827"/>
    </location>
</feature>
<feature type="compositionally biased region" description="Low complexity" evidence="14">
    <location>
        <begin position="2364"/>
        <end position="2405"/>
    </location>
</feature>
<keyword evidence="13" id="KW-0175">Coiled coil</keyword>
<evidence type="ECO:0000256" key="14">
    <source>
        <dbReference type="SAM" id="MobiDB-lite"/>
    </source>
</evidence>
<evidence type="ECO:0000256" key="2">
    <source>
        <dbReference type="ARBA" id="ARBA00022473"/>
    </source>
</evidence>
<feature type="compositionally biased region" description="Low complexity" evidence="14">
    <location>
        <begin position="1899"/>
        <end position="1919"/>
    </location>
</feature>
<evidence type="ECO:0000256" key="13">
    <source>
        <dbReference type="SAM" id="Coils"/>
    </source>
</evidence>
<feature type="region of interest" description="Disordered" evidence="14">
    <location>
        <begin position="2790"/>
        <end position="2864"/>
    </location>
</feature>
<feature type="region of interest" description="Disordered" evidence="14">
    <location>
        <begin position="330"/>
        <end position="360"/>
    </location>
</feature>
<feature type="compositionally biased region" description="Polar residues" evidence="14">
    <location>
        <begin position="2828"/>
        <end position="2853"/>
    </location>
</feature>
<dbReference type="GO" id="GO:0003677">
    <property type="term" value="F:DNA binding"/>
    <property type="evidence" value="ECO:0007669"/>
    <property type="project" value="UniProtKB-KW"/>
</dbReference>
<feature type="region of interest" description="Disordered" evidence="14">
    <location>
        <begin position="218"/>
        <end position="275"/>
    </location>
</feature>
<feature type="region of interest" description="Disordered" evidence="14">
    <location>
        <begin position="2364"/>
        <end position="2417"/>
    </location>
</feature>
<accession>A0AAE1QQ99</accession>
<evidence type="ECO:0000256" key="11">
    <source>
        <dbReference type="ARBA" id="ARBA00023242"/>
    </source>
</evidence>
<evidence type="ECO:0000256" key="6">
    <source>
        <dbReference type="ARBA" id="ARBA00022771"/>
    </source>
</evidence>
<feature type="region of interest" description="Disordered" evidence="14">
    <location>
        <begin position="660"/>
        <end position="746"/>
    </location>
</feature>
<feature type="compositionally biased region" description="Polar residues" evidence="14">
    <location>
        <begin position="678"/>
        <end position="696"/>
    </location>
</feature>
<keyword evidence="2" id="KW-0217">Developmental protein</keyword>
<dbReference type="InterPro" id="IPR027008">
    <property type="entry name" value="Teashirt_fam"/>
</dbReference>
<dbReference type="SUPFAM" id="SSF54236">
    <property type="entry name" value="Ubiquitin-like"/>
    <property type="match status" value="1"/>
</dbReference>
<feature type="compositionally biased region" description="Gly residues" evidence="14">
    <location>
        <begin position="120"/>
        <end position="182"/>
    </location>
</feature>
<feature type="compositionally biased region" description="Acidic residues" evidence="14">
    <location>
        <begin position="1440"/>
        <end position="1450"/>
    </location>
</feature>
<keyword evidence="5" id="KW-0677">Repeat</keyword>
<feature type="compositionally biased region" description="Polar residues" evidence="14">
    <location>
        <begin position="2512"/>
        <end position="2537"/>
    </location>
</feature>
<feature type="compositionally biased region" description="Gly residues" evidence="14">
    <location>
        <begin position="256"/>
        <end position="275"/>
    </location>
</feature>
<evidence type="ECO:0000256" key="12">
    <source>
        <dbReference type="PROSITE-ProRule" id="PRU00042"/>
    </source>
</evidence>
<keyword evidence="11" id="KW-0539">Nucleus</keyword>
<feature type="compositionally biased region" description="Polar residues" evidence="14">
    <location>
        <begin position="563"/>
        <end position="595"/>
    </location>
</feature>
<keyword evidence="4" id="KW-0479">Metal-binding</keyword>
<keyword evidence="17" id="KW-1185">Reference proteome</keyword>
<feature type="compositionally biased region" description="Low complexity" evidence="14">
    <location>
        <begin position="2243"/>
        <end position="2253"/>
    </location>
</feature>
<keyword evidence="10" id="KW-0804">Transcription</keyword>
<sequence>MNIYFLKSKKSSYKVLYLPVIPVKTQKSSGGHSGGSYGGSSGGSSYGGNSGGSSYGGSSSDSSYGGSSSGSSSGSYGGNSGGSGYGGNSGGSSAGGSGYGGMTGKTSSGGSSYGGMSGGSGYGGSSSGSSYGGSSGGSSYGGMTGGSGYGGSSGGSSYGGGSSSGSSYGGSSGGSSEGGYGGGHEDNSPVIPVIIIQKEEGGSNGGSSYGGNSGGSGYGGSSGGSSYGGSSGGSGYGGMTGGSSYGGSSESSSYGGNSGGSGYGGQSGGSSYGGSAGGSSGYGGNSGGHSGGSSYGGMSSGSGYGGMSGGSSYGGNTGGSGYGGMSGGSSYGGSSGMSSNRGSQGSSYGSKGSSSKGGEVAKGGPGLAFIAYPKGVAEMPLAPFGKFVLIEKWRNNERLLAPNELPIQLLNKWGDLANESDKLNKLQKELDSLEDTLSQRKKLIEHLTNDIKEANIEGLTLVPIEDQNGNLIEDENKPPINENYDVNDNRFNMRLGSTRRISGCPRELGNAVPTSKNPHGVWPKIRTSTPDEIQQRNKELWYAAGKQSNQRSLTPILKRRTNDLSPISPTSDYSETQSSSRGRQMNSSNHTNISGYESDASFSPRFRSVSPYRQKSVQIGPVTEMTTKSDYYRHKDAHHNKPLPGFNQFMGNSWPYGLEQEQENIPPRRSPILGSYGGSQQNLRSPSPGYYNQQEINEFPKYSKQDSTSSNYENQNNEREVEGDEYPLKRSLSKESLGPCQDIDGKGRFKNLPSNWGRSLSFFEEKREQVPVQHIKKVEPLNKYLKPQRINLSESTPNLMQDLNEKAKLQEIPKWLKDLKHIVVEQVPVPIPPRFGTLLHGRKNPDWALAPILDGPPCQLCRKPITDITATTRAACDDSGCSNNNQILRLNLFSGNGFDLKSDFYWLQHLNKTVEQIDYDFGEENMYEIRIKDGVSKCVEGFLGDGINDVLALKDSDIGISVDSGTEIAKDAADIVLLEKQLDVINDGVYSGRKAYVNTVKYISMAVSGNFDFENEELVPKSKNFVRKTTKIKADIHYNDNYTQDTNSFYTVSDLDDASKNTNLIARKKNKYKEDYEFDNNLDSNSECKTLDGMIIHTDDNSKFYRYNSDSFLKNEKQFIRRNRLRDEQSDTDAKSLPSTSLIRKNLINDGDDDIIVINDQPISSLSKRVYRSEELAEESEDSQALTTISYPLTDENLIKVLSSRRKRKNPARSNLIKNSQKSRKPVIKQAKTNYTILQDDQKPTTSRAVNFYDQEIKNRRSTKKNLPRSFNDTSDGAIHCYKWLAWEVKQVKYVIKGLSITDTEALAWTSFTQSRRVFDLRSAGLDIDHAARPAEMSRRKQTNPQPTKRTHERKLKRDSDCAINDFDEKDEEFLEDNSDFNKLKNIDQQSLVKMNQDENTINSEINNLKKHVNKKKRNNFCSSNNSSIANSPTSLKEDESQEEELMEQDVNEKIDNKNEDELKTIKAKRIKSNLSLNNQDKPKLIEIEEQNDKTVDDEEKKKDTMRALFNRLQGIDSESNDLLTVNSKKKKKMKFSKESKNSAAKLENDDEELNEENDDNEEEDQEDSENNKNNVNNTLKSSLFKFSSDVNNENENSLCTDKIKSKKREDSSKEKSKADNSQSDSEEMQCDDLNEDNNEDADEDDDDKKNLSLNQSWSSSGSSRNNLKTNCTKQLSMSPSNGLLSPTNDKAFVSNKKRKLNQQKTLSSTTNSKMLEQQNNLAAAEMLAKYQSQFAQLSQQILINSSNSNPINLASNENLMNSFLAAAASVNHNTIVPSPSPKPTSINTSSSLDKLTFIVDSIDKITVNQPSTKNSSNNNCLNTGTPTPGLSDSDNGSNLLLQLPTLSSLNKQAKTSPNAFGNSPATFQDVFNKLLPHQLLELQTTQLNSSSSANLFQPTPTKSPSSSSTHSSHSSSPSPNFFAKFVSNSANNQVNSPAPTLSSFASTLSSFGINKNLNNATNSSNSKKTSSSKIKNSSSINQNKQQNNLSNLLRQHAALTLLQQAENADDLFDNLDKDNDETEEDDMDQLGINSVLLKHLKKQMQKSKVEDNISIAPLDLSCKRDETTNSLNVLIASKLIENGGLNALFNSSLNNSSFNSFNSSNNIAQLNQLNNLLSANNLLNSASNQNSDKLNRIDLLSSLLGASTNTNSSTNLAAAAAAAATMSNPSAALLNFSLNQQLQNGPTNNSKNQKNSKESNHFKNQSLNAVSMLNNVLNSSNNSNLLSNATIAGHQLINPNSSNSSSSFWNNSKVKPYSATSSSHMPNPKSMQLRERSSSGQGRANPWQTQWMNRSSEQNRDVFTCVWCKMSFHSLDEMTQHMKISPRCGMAGMQQANAVSVANNSSSSVASHQSDHKNLLSNLSNSNLLNQNNSSSNLNSSKVKSNSSTTVSHSLSSSTSSQFSNKEKEKSNSQVPRKLVRGQDVWLGRGAEQTRQILKCIWCQESFKTLDELSKHMHVTQHFMNIISPEQITSWKTPEEKTQQSQMNQVLACKVCDESFSSLKELSSHIQKTSHFKNNNHMSNKSEQKTSLSALASITDKDRQSPSGLSTTSSSSTTGGNVNANSSSNGDQVSNNSQKKRNLTSNSTASSNNNTNSSTNKERRKKSLPVRKLLELERNVPLGTASNGLNNRDKQSNSEHTNLSRSFLESMNRLFGSSNNAEKSRNGYNLDNLSTYSDESENCSLNTSGNGNSYNNESSLNVNQSITCDECNEKMDFNQFIIHLKNCKPQFTSDQNEKLLNLIVAAAQQQQSLQCSSDNKSPVTINSNSDTSKNENLNEADASFNEHTKFNSSFNATPKDSNNSRQGTPERSDSRQSSTSSIASGSNRGTPQLPNGLTLTKKNNFSNLANTNKSKDEDKKNGSGSVISALEQLIEKSFDSKSKKSSTNLGILQRLGIDEEVCPPWQTNLTSATSPSNFASHIVNMPCSKTNSYQSVEAINAIVIFYTLTWCDWSLSDYEYIRDGTDQQSISNVLYFKPHLCNCHVANVFAQFNLFFSLNFLTLLSNKKLISLNSELMAIKADLR</sequence>
<dbReference type="PROSITE" id="PS50157">
    <property type="entry name" value="ZINC_FINGER_C2H2_2"/>
    <property type="match status" value="1"/>
</dbReference>
<evidence type="ECO:0000256" key="5">
    <source>
        <dbReference type="ARBA" id="ARBA00022737"/>
    </source>
</evidence>
<feature type="compositionally biased region" description="Low complexity" evidence="14">
    <location>
        <begin position="246"/>
        <end position="255"/>
    </location>
</feature>
<feature type="region of interest" description="Disordered" evidence="14">
    <location>
        <begin position="543"/>
        <end position="599"/>
    </location>
</feature>
<keyword evidence="7" id="KW-0862">Zinc</keyword>
<feature type="region of interest" description="Disordered" evidence="14">
    <location>
        <begin position="120"/>
        <end position="188"/>
    </location>
</feature>
<comment type="caution">
    <text evidence="16">The sequence shown here is derived from an EMBL/GenBank/DDBJ whole genome shotgun (WGS) entry which is preliminary data.</text>
</comment>
<feature type="region of interest" description="Disordered" evidence="14">
    <location>
        <begin position="2754"/>
        <end position="2777"/>
    </location>
</feature>
<feature type="compositionally biased region" description="Polar residues" evidence="14">
    <location>
        <begin position="1809"/>
        <end position="1829"/>
    </location>
</feature>
<dbReference type="PANTHER" id="PTHR12487:SF7">
    <property type="entry name" value="PROTEIN TEASHIRT-RELATED"/>
    <property type="match status" value="1"/>
</dbReference>
<dbReference type="InterPro" id="IPR036412">
    <property type="entry name" value="HAD-like_sf"/>
</dbReference>
<feature type="compositionally biased region" description="Low complexity" evidence="14">
    <location>
        <begin position="2182"/>
        <end position="2194"/>
    </location>
</feature>
<feature type="compositionally biased region" description="Polar residues" evidence="14">
    <location>
        <begin position="1517"/>
        <end position="1527"/>
    </location>
</feature>
<feature type="compositionally biased region" description="Basic and acidic residues" evidence="14">
    <location>
        <begin position="1602"/>
        <end position="1619"/>
    </location>
</feature>
<feature type="compositionally biased region" description="Polar residues" evidence="14">
    <location>
        <begin position="2791"/>
        <end position="2808"/>
    </location>
</feature>
<dbReference type="GO" id="GO:0005634">
    <property type="term" value="C:nucleus"/>
    <property type="evidence" value="ECO:0007669"/>
    <property type="project" value="TreeGrafter"/>
</dbReference>
<feature type="compositionally biased region" description="Acidic residues" evidence="14">
    <location>
        <begin position="1549"/>
        <end position="1569"/>
    </location>
</feature>
<feature type="region of interest" description="Disordered" evidence="14">
    <location>
        <begin position="1330"/>
        <end position="1362"/>
    </location>
</feature>
<dbReference type="Proteomes" id="UP001291623">
    <property type="component" value="Unassembled WGS sequence"/>
</dbReference>
<feature type="compositionally biased region" description="Low complexity" evidence="14">
    <location>
        <begin position="2546"/>
        <end position="2571"/>
    </location>
</feature>